<evidence type="ECO:0000313" key="3">
    <source>
        <dbReference type="Proteomes" id="UP000051494"/>
    </source>
</evidence>
<keyword evidence="3" id="KW-1185">Reference proteome</keyword>
<accession>A0A0Q9YHW0</accession>
<dbReference type="AlphaFoldDB" id="A0A0Q9YHW0"/>
<organism evidence="1">
    <name type="scientific">Candidatus Berkiella cookevillensis</name>
    <dbReference type="NCBI Taxonomy" id="437022"/>
    <lineage>
        <taxon>Bacteria</taxon>
        <taxon>Pseudomonadati</taxon>
        <taxon>Pseudomonadota</taxon>
        <taxon>Gammaproteobacteria</taxon>
        <taxon>Candidatus Berkiellales</taxon>
        <taxon>Candidatus Berkiellaceae</taxon>
        <taxon>Candidatus Berkiella</taxon>
    </lineage>
</organism>
<evidence type="ECO:0000313" key="2">
    <source>
        <dbReference type="EMBL" id="MCS5708202.1"/>
    </source>
</evidence>
<reference evidence="2" key="3">
    <citation type="submission" date="2021-06" db="EMBL/GenBank/DDBJ databases">
        <title>Genomic Description and Analysis of Intracellular Bacteria, Candidatus Berkiella cookevillensis and Candidatus Berkiella aquae.</title>
        <authorList>
            <person name="Kidane D.T."/>
            <person name="Mehari Y.T."/>
            <person name="Rice F.C."/>
            <person name="Arivett B.A."/>
            <person name="Farone A.L."/>
            <person name="Berk S.G."/>
            <person name="Farone M.B."/>
        </authorList>
    </citation>
    <scope>NUCLEOTIDE SEQUENCE</scope>
    <source>
        <strain evidence="2">CC99</strain>
    </source>
</reference>
<sequence>MFGNLITNVLTQVVNNAWNIAATVSLYRMYEHARNNQLTWRNTIKGIIAAIVNFGFFYCSPTIARKIAELGFPLIYGNEPSWSDIMWSPLVSAEYYHNETRVIEYAIEYGPLVILPFGQKISIEIVDLFEKIGIKMMDIGMDIGTHMLEDHPNITFSPLAILSNAAHSVGDYLSAPTVGNNVTQKPR</sequence>
<gene>
    <name evidence="1" type="ORF">CC99x_00443</name>
    <name evidence="2" type="ORF">CC99x_004720</name>
</gene>
<dbReference type="RefSeq" id="WP_057623177.1">
    <property type="nucleotide sequence ID" value="NZ_LKHV02000001.1"/>
</dbReference>
<evidence type="ECO:0000313" key="1">
    <source>
        <dbReference type="EMBL" id="KRG20221.1"/>
    </source>
</evidence>
<comment type="caution">
    <text evidence="1">The sequence shown here is derived from an EMBL/GenBank/DDBJ whole genome shotgun (WGS) entry which is preliminary data.</text>
</comment>
<dbReference type="EMBL" id="LKHV02000001">
    <property type="protein sequence ID" value="MCS5708202.1"/>
    <property type="molecule type" value="Genomic_DNA"/>
</dbReference>
<dbReference type="Proteomes" id="UP000051494">
    <property type="component" value="Unassembled WGS sequence"/>
</dbReference>
<reference evidence="2" key="2">
    <citation type="journal article" date="2016" name="Genome Announc.">
        <title>Draft Genome Sequences of Two Novel Amoeba-Resistant Intranuclear Bacteria, 'Candidatus Berkiella cookevillensis' and 'Candidatus Berkiella aquae'.</title>
        <authorList>
            <person name="Mehari Y.T."/>
            <person name="Arivett B.A."/>
            <person name="Farone A.L."/>
            <person name="Gunderson J.H."/>
            <person name="Farone M.B."/>
        </authorList>
    </citation>
    <scope>NUCLEOTIDE SEQUENCE</scope>
    <source>
        <strain evidence="2">CC99</strain>
    </source>
</reference>
<name>A0A0Q9YHW0_9GAMM</name>
<dbReference type="EMBL" id="LKHV01000001">
    <property type="protein sequence ID" value="KRG20221.1"/>
    <property type="molecule type" value="Genomic_DNA"/>
</dbReference>
<reference evidence="1" key="1">
    <citation type="submission" date="2015-09" db="EMBL/GenBank/DDBJ databases">
        <title>Draft Genome Sequences of Two Novel Amoeba-resistant Intranuclear Bacteria, Candidatus Berkiella cookevillensis and Candidatus Berkiella aquae.</title>
        <authorList>
            <person name="Mehari Y.T."/>
            <person name="Arivett B.A."/>
            <person name="Farone A.L."/>
            <person name="Gunderson J.H."/>
            <person name="Farone M.B."/>
        </authorList>
    </citation>
    <scope>NUCLEOTIDE SEQUENCE [LARGE SCALE GENOMIC DNA]</scope>
    <source>
        <strain evidence="1">CC99</strain>
    </source>
</reference>
<proteinExistence type="predicted"/>
<protein>
    <submittedName>
        <fullName evidence="1">Uncharacterized protein</fullName>
    </submittedName>
</protein>